<reference evidence="2 3" key="1">
    <citation type="submission" date="2021-07" db="EMBL/GenBank/DDBJ databases">
        <title>Novel Helicobacter sp. Isolated from a cat.</title>
        <authorList>
            <person name="Rimbara E."/>
            <person name="Suzuki M."/>
        </authorList>
    </citation>
    <scope>NUCLEOTIDE SEQUENCE [LARGE SCALE GENOMIC DNA]</scope>
    <source>
        <strain evidence="3">NHP19-012</strain>
    </source>
</reference>
<feature type="compositionally biased region" description="Basic and acidic residues" evidence="1">
    <location>
        <begin position="26"/>
        <end position="62"/>
    </location>
</feature>
<evidence type="ECO:0000313" key="3">
    <source>
        <dbReference type="Proteomes" id="UP000826146"/>
    </source>
</evidence>
<evidence type="ECO:0000256" key="1">
    <source>
        <dbReference type="SAM" id="MobiDB-lite"/>
    </source>
</evidence>
<proteinExistence type="predicted"/>
<accession>A0ABM7SFA1</accession>
<gene>
    <name evidence="2" type="ORF">NHP190012_11410</name>
</gene>
<sequence length="72" mass="7862">MATHIKGLEALDAKGNPKAHTKKHTPKEDKEAFKALLDQKRAHLNSKDAKAKKEEKGADHSKNPPTSPQTAP</sequence>
<feature type="compositionally biased region" description="Basic and acidic residues" evidence="1">
    <location>
        <begin position="1"/>
        <end position="12"/>
    </location>
</feature>
<keyword evidence="3" id="KW-1185">Reference proteome</keyword>
<protein>
    <submittedName>
        <fullName evidence="2">Uncharacterized protein</fullName>
    </submittedName>
</protein>
<dbReference type="Proteomes" id="UP000826146">
    <property type="component" value="Chromosome"/>
</dbReference>
<feature type="region of interest" description="Disordered" evidence="1">
    <location>
        <begin position="1"/>
        <end position="72"/>
    </location>
</feature>
<dbReference type="RefSeq" id="WP_221271288.1">
    <property type="nucleotide sequence ID" value="NZ_AP024819.1"/>
</dbReference>
<evidence type="ECO:0000313" key="2">
    <source>
        <dbReference type="EMBL" id="BCZ19499.1"/>
    </source>
</evidence>
<organism evidence="2 3">
    <name type="scientific">Helicobacter gastrofelis</name>
    <dbReference type="NCBI Taxonomy" id="2849642"/>
    <lineage>
        <taxon>Bacteria</taxon>
        <taxon>Pseudomonadati</taxon>
        <taxon>Campylobacterota</taxon>
        <taxon>Epsilonproteobacteria</taxon>
        <taxon>Campylobacterales</taxon>
        <taxon>Helicobacteraceae</taxon>
        <taxon>Helicobacter</taxon>
    </lineage>
</organism>
<name>A0ABM7SFA1_9HELI</name>
<dbReference type="EMBL" id="AP024819">
    <property type="protein sequence ID" value="BCZ19499.1"/>
    <property type="molecule type" value="Genomic_DNA"/>
</dbReference>